<sequence length="191" mass="21339">MAPRKRKDPEDNVPSGSGNPDFGSLAQGQGQVQFQGNDTSDGHPDLEENEQPFNDPDIERLSPDPNRQRDASDNGTQGNPAQHNRPSAIDIQDMTLEELELELEIKTLRKAILQKKKRFNRTPTPQETAPFDTESVLPERQNERLRRAGLLPPRDTTPRSARPSAPVPSFRHQSVPNSVIMHGLDKKIPTS</sequence>
<evidence type="ECO:0000313" key="2">
    <source>
        <dbReference type="EMBL" id="CAD6939582.1"/>
    </source>
</evidence>
<dbReference type="EMBL" id="CAJHJG010004245">
    <property type="protein sequence ID" value="CAD6939582.1"/>
    <property type="molecule type" value="Genomic_DNA"/>
</dbReference>
<feature type="compositionally biased region" description="Low complexity" evidence="1">
    <location>
        <begin position="158"/>
        <end position="169"/>
    </location>
</feature>
<feature type="region of interest" description="Disordered" evidence="1">
    <location>
        <begin position="119"/>
        <end position="191"/>
    </location>
</feature>
<reference evidence="2" key="1">
    <citation type="submission" date="2020-10" db="EMBL/GenBank/DDBJ databases">
        <authorList>
            <person name="Sedaghatjoo S."/>
        </authorList>
    </citation>
    <scope>NUCLEOTIDE SEQUENCE</scope>
    <source>
        <strain evidence="2">AZH3</strain>
    </source>
</reference>
<keyword evidence="3" id="KW-1185">Reference proteome</keyword>
<protein>
    <submittedName>
        <fullName evidence="2">Uncharacterized protein</fullName>
    </submittedName>
</protein>
<gene>
    <name evidence="2" type="ORF">JKIAZH3_G4244</name>
</gene>
<feature type="region of interest" description="Disordered" evidence="1">
    <location>
        <begin position="1"/>
        <end position="91"/>
    </location>
</feature>
<dbReference type="Proteomes" id="UP000836402">
    <property type="component" value="Unassembled WGS sequence"/>
</dbReference>
<organism evidence="2 3">
    <name type="scientific">Tilletia caries</name>
    <name type="common">wheat bunt fungus</name>
    <dbReference type="NCBI Taxonomy" id="13290"/>
    <lineage>
        <taxon>Eukaryota</taxon>
        <taxon>Fungi</taxon>
        <taxon>Dikarya</taxon>
        <taxon>Basidiomycota</taxon>
        <taxon>Ustilaginomycotina</taxon>
        <taxon>Exobasidiomycetes</taxon>
        <taxon>Tilletiales</taxon>
        <taxon>Tilletiaceae</taxon>
        <taxon>Tilletia</taxon>
    </lineage>
</organism>
<evidence type="ECO:0000313" key="3">
    <source>
        <dbReference type="Proteomes" id="UP000836402"/>
    </source>
</evidence>
<feature type="compositionally biased region" description="Polar residues" evidence="1">
    <location>
        <begin position="26"/>
        <end position="39"/>
    </location>
</feature>
<accession>A0ABN7J2U1</accession>
<feature type="compositionally biased region" description="Polar residues" evidence="1">
    <location>
        <begin position="73"/>
        <end position="85"/>
    </location>
</feature>
<feature type="compositionally biased region" description="Basic and acidic residues" evidence="1">
    <location>
        <begin position="57"/>
        <end position="72"/>
    </location>
</feature>
<name>A0ABN7J2U1_9BASI</name>
<evidence type="ECO:0000256" key="1">
    <source>
        <dbReference type="SAM" id="MobiDB-lite"/>
    </source>
</evidence>
<proteinExistence type="predicted"/>
<comment type="caution">
    <text evidence="2">The sequence shown here is derived from an EMBL/GenBank/DDBJ whole genome shotgun (WGS) entry which is preliminary data.</text>
</comment>